<protein>
    <submittedName>
        <fullName evidence="1">1190_t:CDS:1</fullName>
    </submittedName>
</protein>
<evidence type="ECO:0000313" key="2">
    <source>
        <dbReference type="Proteomes" id="UP000789525"/>
    </source>
</evidence>
<comment type="caution">
    <text evidence="1">The sequence shown here is derived from an EMBL/GenBank/DDBJ whole genome shotgun (WGS) entry which is preliminary data.</text>
</comment>
<dbReference type="Proteomes" id="UP000789525">
    <property type="component" value="Unassembled WGS sequence"/>
</dbReference>
<gene>
    <name evidence="1" type="ORF">ACOLOM_LOCUS5031</name>
</gene>
<proteinExistence type="predicted"/>
<sequence length="113" mass="12815">GLENGRVRYAKQAVSATLVLLEELAGILLFNSLNINRNGEKAEDASSMLIFLNIKAMCREDIDVFVEFVHMDNMKFMSEDTSTIDQNMQREYQFPSLVEGQGKIANLLQHPFT</sequence>
<keyword evidence="2" id="KW-1185">Reference proteome</keyword>
<organism evidence="1 2">
    <name type="scientific">Acaulospora colombiana</name>
    <dbReference type="NCBI Taxonomy" id="27376"/>
    <lineage>
        <taxon>Eukaryota</taxon>
        <taxon>Fungi</taxon>
        <taxon>Fungi incertae sedis</taxon>
        <taxon>Mucoromycota</taxon>
        <taxon>Glomeromycotina</taxon>
        <taxon>Glomeromycetes</taxon>
        <taxon>Diversisporales</taxon>
        <taxon>Acaulosporaceae</taxon>
        <taxon>Acaulospora</taxon>
    </lineage>
</organism>
<feature type="non-terminal residue" evidence="1">
    <location>
        <position position="1"/>
    </location>
</feature>
<reference evidence="1" key="1">
    <citation type="submission" date="2021-06" db="EMBL/GenBank/DDBJ databases">
        <authorList>
            <person name="Kallberg Y."/>
            <person name="Tangrot J."/>
            <person name="Rosling A."/>
        </authorList>
    </citation>
    <scope>NUCLEOTIDE SEQUENCE</scope>
    <source>
        <strain evidence="1">CL356</strain>
    </source>
</reference>
<dbReference type="EMBL" id="CAJVPT010008822">
    <property type="protein sequence ID" value="CAG8555643.1"/>
    <property type="molecule type" value="Genomic_DNA"/>
</dbReference>
<name>A0ACA9LWQ9_9GLOM</name>
<accession>A0ACA9LWQ9</accession>
<evidence type="ECO:0000313" key="1">
    <source>
        <dbReference type="EMBL" id="CAG8555643.1"/>
    </source>
</evidence>